<name>A0A1R4HDY3_9GAMM</name>
<proteinExistence type="predicted"/>
<sequence>MAETVDELTVTYQDDGIETIKELDKKVLTKGAWATVMFRYQDWNRAKEEYGPDKYTIRRYQKQNGEYKQKSKFNISSKDQAKNIIAALTEWVDLADIESVEKD</sequence>
<evidence type="ECO:0000313" key="1">
    <source>
        <dbReference type="EMBL" id="SJM94433.1"/>
    </source>
</evidence>
<dbReference type="OrthoDB" id="5609210at2"/>
<dbReference type="RefSeq" id="WP_087147799.1">
    <property type="nucleotide sequence ID" value="NZ_FUKJ01000334.1"/>
</dbReference>
<protein>
    <submittedName>
        <fullName evidence="1">Uncharacterized protein</fullName>
    </submittedName>
</protein>
<dbReference type="AlphaFoldDB" id="A0A1R4HDY3"/>
<dbReference type="Proteomes" id="UP000195442">
    <property type="component" value="Unassembled WGS sequence"/>
</dbReference>
<accession>A0A1R4HDY3</accession>
<gene>
    <name evidence="1" type="ORF">CRENPOLYSF2_40019</name>
</gene>
<organism evidence="1 2">
    <name type="scientific">Crenothrix polyspora</name>
    <dbReference type="NCBI Taxonomy" id="360316"/>
    <lineage>
        <taxon>Bacteria</taxon>
        <taxon>Pseudomonadati</taxon>
        <taxon>Pseudomonadota</taxon>
        <taxon>Gammaproteobacteria</taxon>
        <taxon>Methylococcales</taxon>
        <taxon>Crenotrichaceae</taxon>
        <taxon>Crenothrix</taxon>
    </lineage>
</organism>
<keyword evidence="2" id="KW-1185">Reference proteome</keyword>
<dbReference type="EMBL" id="FUKJ01000334">
    <property type="protein sequence ID" value="SJM94433.1"/>
    <property type="molecule type" value="Genomic_DNA"/>
</dbReference>
<reference evidence="2" key="1">
    <citation type="submission" date="2017-02" db="EMBL/GenBank/DDBJ databases">
        <authorList>
            <person name="Daims H."/>
        </authorList>
    </citation>
    <scope>NUCLEOTIDE SEQUENCE [LARGE SCALE GENOMIC DNA]</scope>
</reference>
<evidence type="ECO:0000313" key="2">
    <source>
        <dbReference type="Proteomes" id="UP000195442"/>
    </source>
</evidence>